<dbReference type="InterPro" id="IPR007052">
    <property type="entry name" value="CS_dom"/>
</dbReference>
<comment type="similarity">
    <text evidence="2 3">Belongs to the small heat shock protein (HSP20) family.</text>
</comment>
<dbReference type="EMBL" id="OOIL02006555">
    <property type="protein sequence ID" value="VFQ97823.1"/>
    <property type="molecule type" value="Genomic_DNA"/>
</dbReference>
<dbReference type="Pfam" id="PF00011">
    <property type="entry name" value="HSP20"/>
    <property type="match status" value="1"/>
</dbReference>
<accession>A0A484N9U4</accession>
<protein>
    <submittedName>
        <fullName evidence="7">Uncharacterized protein</fullName>
    </submittedName>
</protein>
<feature type="signal peptide" evidence="4">
    <location>
        <begin position="1"/>
        <end position="29"/>
    </location>
</feature>
<sequence length="194" mass="21613">MEKSYSKLIICFAGYLLLAFSLLPAPAHALMPYTRSPLLDLVFPSEDPFRILEHSPLTIPKAAESLALARADWKETGKEHVISLDVPGMKREDVKIEVEENRVLRISGERKAEEEEVGGEKWHRAERAAGRFWRQFRLPGNADLEQIEARLEDGVLKITVPKVAEEKKKQAKVIDIAGDSAASGGDIKATKAEL</sequence>
<evidence type="ECO:0000259" key="6">
    <source>
        <dbReference type="PROSITE" id="PS51203"/>
    </source>
</evidence>
<evidence type="ECO:0000313" key="7">
    <source>
        <dbReference type="EMBL" id="VFQ97823.1"/>
    </source>
</evidence>
<proteinExistence type="inferred from homology"/>
<organism evidence="7 8">
    <name type="scientific">Cuscuta campestris</name>
    <dbReference type="NCBI Taxonomy" id="132261"/>
    <lineage>
        <taxon>Eukaryota</taxon>
        <taxon>Viridiplantae</taxon>
        <taxon>Streptophyta</taxon>
        <taxon>Embryophyta</taxon>
        <taxon>Tracheophyta</taxon>
        <taxon>Spermatophyta</taxon>
        <taxon>Magnoliopsida</taxon>
        <taxon>eudicotyledons</taxon>
        <taxon>Gunneridae</taxon>
        <taxon>Pentapetalae</taxon>
        <taxon>asterids</taxon>
        <taxon>lamiids</taxon>
        <taxon>Solanales</taxon>
        <taxon>Convolvulaceae</taxon>
        <taxon>Cuscuteae</taxon>
        <taxon>Cuscuta</taxon>
        <taxon>Cuscuta subgen. Grammica</taxon>
        <taxon>Cuscuta sect. Cleistogrammica</taxon>
    </lineage>
</organism>
<dbReference type="InterPro" id="IPR031107">
    <property type="entry name" value="Small_HSP"/>
</dbReference>
<dbReference type="GO" id="GO:0006950">
    <property type="term" value="P:response to stress"/>
    <property type="evidence" value="ECO:0007669"/>
    <property type="project" value="UniProtKB-ARBA"/>
</dbReference>
<dbReference type="AlphaFoldDB" id="A0A484N9U4"/>
<dbReference type="PROSITE" id="PS51203">
    <property type="entry name" value="CS"/>
    <property type="match status" value="1"/>
</dbReference>
<dbReference type="OrthoDB" id="5511210at2759"/>
<keyword evidence="4" id="KW-0732">Signal</keyword>
<dbReference type="InterPro" id="IPR002068">
    <property type="entry name" value="A-crystallin/Hsp20_dom"/>
</dbReference>
<dbReference type="InterPro" id="IPR008978">
    <property type="entry name" value="HSP20-like_chaperone"/>
</dbReference>
<dbReference type="Proteomes" id="UP000595140">
    <property type="component" value="Unassembled WGS sequence"/>
</dbReference>
<name>A0A484N9U4_9ASTE</name>
<keyword evidence="1" id="KW-0346">Stress response</keyword>
<evidence type="ECO:0000256" key="2">
    <source>
        <dbReference type="PROSITE-ProRule" id="PRU00285"/>
    </source>
</evidence>
<evidence type="ECO:0000256" key="1">
    <source>
        <dbReference type="ARBA" id="ARBA00023016"/>
    </source>
</evidence>
<feature type="domain" description="SHSP" evidence="5">
    <location>
        <begin position="62"/>
        <end position="179"/>
    </location>
</feature>
<evidence type="ECO:0000313" key="8">
    <source>
        <dbReference type="Proteomes" id="UP000595140"/>
    </source>
</evidence>
<dbReference type="Gene3D" id="2.60.40.790">
    <property type="match status" value="1"/>
</dbReference>
<evidence type="ECO:0000259" key="5">
    <source>
        <dbReference type="PROSITE" id="PS01031"/>
    </source>
</evidence>
<evidence type="ECO:0000256" key="4">
    <source>
        <dbReference type="SAM" id="SignalP"/>
    </source>
</evidence>
<dbReference type="PROSITE" id="PS01031">
    <property type="entry name" value="SHSP"/>
    <property type="match status" value="1"/>
</dbReference>
<dbReference type="CDD" id="cd06472">
    <property type="entry name" value="ACD_ScHsp26_like"/>
    <property type="match status" value="1"/>
</dbReference>
<feature type="chain" id="PRO_5019790672" evidence="4">
    <location>
        <begin position="30"/>
        <end position="194"/>
    </location>
</feature>
<dbReference type="PANTHER" id="PTHR11527">
    <property type="entry name" value="HEAT-SHOCK PROTEIN 20 FAMILY MEMBER"/>
    <property type="match status" value="1"/>
</dbReference>
<keyword evidence="8" id="KW-1185">Reference proteome</keyword>
<feature type="domain" description="CS" evidence="6">
    <location>
        <begin position="66"/>
        <end position="174"/>
    </location>
</feature>
<evidence type="ECO:0000256" key="3">
    <source>
        <dbReference type="RuleBase" id="RU003616"/>
    </source>
</evidence>
<gene>
    <name evidence="7" type="ORF">CCAM_LOCUS39599</name>
</gene>
<dbReference type="SUPFAM" id="SSF49764">
    <property type="entry name" value="HSP20-like chaperones"/>
    <property type="match status" value="1"/>
</dbReference>
<reference evidence="7 8" key="1">
    <citation type="submission" date="2018-04" db="EMBL/GenBank/DDBJ databases">
        <authorList>
            <person name="Vogel A."/>
        </authorList>
    </citation>
    <scope>NUCLEOTIDE SEQUENCE [LARGE SCALE GENOMIC DNA]</scope>
</reference>